<dbReference type="RefSeq" id="WP_251349734.1">
    <property type="nucleotide sequence ID" value="NZ_JAMQGR010000003.1"/>
</dbReference>
<evidence type="ECO:0000313" key="1">
    <source>
        <dbReference type="EMBL" id="MCM2566136.1"/>
    </source>
</evidence>
<dbReference type="EMBL" id="JAMQGR010000003">
    <property type="protein sequence ID" value="MCM2566136.1"/>
    <property type="molecule type" value="Genomic_DNA"/>
</dbReference>
<proteinExistence type="predicted"/>
<protein>
    <recommendedName>
        <fullName evidence="3">MchC protein</fullName>
    </recommendedName>
</protein>
<evidence type="ECO:0000313" key="2">
    <source>
        <dbReference type="Proteomes" id="UP001202243"/>
    </source>
</evidence>
<reference evidence="1 2" key="1">
    <citation type="submission" date="2022-06" db="EMBL/GenBank/DDBJ databases">
        <title>Janthinobacterium kumbetensis sp. nov., isolated from spring water in Turkey.</title>
        <authorList>
            <person name="Inan Bektas K."/>
            <person name="Belduz A.A."/>
            <person name="Canakci S."/>
            <person name="Nalcaoglu A."/>
            <person name="Ceylan E."/>
            <person name="Kati H."/>
        </authorList>
    </citation>
    <scope>NUCLEOTIDE SEQUENCE [LARGE SCALE GENOMIC DNA]</scope>
    <source>
        <strain evidence="1 2">GK</strain>
    </source>
</reference>
<gene>
    <name evidence="1" type="ORF">NCG91_11065</name>
</gene>
<sequence>MINNFLENILPKSSFVEFSAQKLTSAKIVWSNPYGISPPDLDEHAFYIPIDGDHPSASSAKDIKLFLGERYGGVGVTSNGGGARCGLRNSIQIKGIGKNPLAGSATSFWHSYGGESLAGGIREAIWSEISHSALPHGAVRIHGLIDTGTRVPAFSSAEGTSETTRRGLTIREAALRPGHFVRSLYFSRHDEARHGMVSDAERTRAAVVALAQASDAAPFLSNSNHQLNSLLIAMVERFADQHAAATAKRLSHGLQSPSNMCMDGRWIDFGTASSVSDYGKIIVAKHGVPFGEDSQIKNTINEIVLSIQRYLPNEKKRFLVPPNDILSIFSKKLSDSIQLEFLKLTGIPAWDLLSIDNHLTKSAFSCFKKIILKGNSEPFKLYPACAGQDALMPEKMGSYSLNSLIRLISLCKNKQQAEISLFPELNDIRLLHEFIDSYWNLRDACLFKKNPAERNSAHLFIKINSLRINQGTPDLYRHTLDRTIDMHVASGLDSKDFINNIINKNKISLSDPIDGNIDLSAWIGEGSIFSETMAPLLVKNVDQENKLINYFQNRTSNDDEKNLMKKLCETVF</sequence>
<accession>A0ABT0WPZ8</accession>
<name>A0ABT0WPZ8_9BURK</name>
<comment type="caution">
    <text evidence="1">The sequence shown here is derived from an EMBL/GenBank/DDBJ whole genome shotgun (WGS) entry which is preliminary data.</text>
</comment>
<organism evidence="1 2">
    <name type="scientific">Janthinobacterium kumbetense</name>
    <dbReference type="NCBI Taxonomy" id="2950280"/>
    <lineage>
        <taxon>Bacteria</taxon>
        <taxon>Pseudomonadati</taxon>
        <taxon>Pseudomonadota</taxon>
        <taxon>Betaproteobacteria</taxon>
        <taxon>Burkholderiales</taxon>
        <taxon>Oxalobacteraceae</taxon>
        <taxon>Janthinobacterium</taxon>
    </lineage>
</organism>
<evidence type="ECO:0008006" key="3">
    <source>
        <dbReference type="Google" id="ProtNLM"/>
    </source>
</evidence>
<dbReference type="Proteomes" id="UP001202243">
    <property type="component" value="Unassembled WGS sequence"/>
</dbReference>
<keyword evidence="2" id="KW-1185">Reference proteome</keyword>